<comment type="subcellular location">
    <subcellularLocation>
        <location evidence="1">Membrane</location>
        <topology evidence="1">Single-pass membrane protein</topology>
    </subcellularLocation>
</comment>
<keyword evidence="4 14" id="KW-0812">Transmembrane</keyword>
<dbReference type="InParanoid" id="H2YSI3"/>
<dbReference type="PANTHER" id="PTHR46376">
    <property type="entry name" value="LEUCINE-ZIPPER-LIKE TRANSCRIPTIONAL REGULATOR 1"/>
    <property type="match status" value="1"/>
</dbReference>
<name>H2YSI3_CIOSA</name>
<keyword evidence="9 12" id="KW-1015">Disulfide bond</keyword>
<keyword evidence="5" id="KW-0732">Signal</keyword>
<evidence type="ECO:0000256" key="10">
    <source>
        <dbReference type="ARBA" id="ARBA00023180"/>
    </source>
</evidence>
<keyword evidence="10" id="KW-0325">Glycoprotein</keyword>
<dbReference type="OMA" id="CSMSVRN"/>
<evidence type="ECO:0000256" key="1">
    <source>
        <dbReference type="ARBA" id="ARBA00004167"/>
    </source>
</evidence>
<sequence>CICNDGWSGSQCDHCDGRILLEEDTGWLSDGLGNYATKSKCSWLIDPKNSTLPLRFFFHEFTSECGWDYLYIYDGDSAHSPLLATLNGIIYSPDQSGGYRPEIIATSGKAFLHFYSDVAYTMSGFNMSYSVNRCTYDCFNHGVCNGKYLFFYSQCICDNGWHGTSCQTQTCPNNCMKMETLGKDCSITLPNSKGFWSVSNFNPISISPRASYAAALIGNLLWVYGGMEFGSSRNQDLLVFNISSQIWKPVSNAGSNLYPQSRYGHTMIAHNNSLYIFGGKLTQNENSVDHLWEFNILTSSWTKINYSTDFSQVTNGTSGLELSGHSANLVHFNNDTEIMVVMFGYHPLISYSPFVYEYNFITKTWIRPQTSSAGLIQLYGHTTVQDESTNVIYIHGGAKNVGNSLEISSSTYSYNPQTRCFTQLKNSKQPRFLHSAGLVNGVMYIYGGNTHNDTNESGALCYSPSFMAYSIACNRYGFSNNIDLHSLIFFNKTYIIVFCSFFCIFGTQKLNAGKQTAVCAIQILASPYSTKMYKTVLKVHFLQYNFNVCFHNLFHNPFNKCKYLLHYYSHIINLFSFFSWSHLNSTPDSINPSRYGHFGIVVKSISQSISDNIFIFSGYDGMMINDVLIYQPGNCIAVQDKNRCLGKLRYKLHRHEGNNHHLSVLTKFKSIKLFIVQCKAIQYQTELSCYWNTTHCIARINNSSTCLGDNLVQTPNCSRAVKCADFKNCIQCITDPECMWSKTCIEYNSNETSEPCETSCADLKSCSNCLKDSSCMWCQSQYKCINTNSYVVQYPYGQCLEWTNKNQCPVYKCSDLKTCGECQDNPNCGWCDDGSYTGLGVCMDGGGSGPLLFNNSTAQYEVSSEMCPSGWFFTSCPLCQCNGHSSCDSNNLCINCTANTIGDQCQNCKPGFYGDPRNGNNCTKCSCGTKAVSCNSQTGACNCETKGETGRSCEVCDTSNGYTGNAAGNGTCFYTLLINYQFTFNLKMDADDTHVTKINFKNTPNMEEDVQVTFVSTQMCDLHFAVSSVTTKNLPGGEESILYVENTTDYSFTFSGDRLKIGDPGQNTTVRVYVSGFKTPTLIKISLLQRSNRLLKILLILFSSFLVVLLLAAVTWKLKMMYDVRQLQANRAVEMAEMAARPFAAIQLCSDGCEIGSMIHNPEAVCEENCSNSKVSVVSVFLWLPTGLPSEEKLKNDANLETPPYYVAPPPGQCGLAIGTALI</sequence>
<feature type="disulfide bond" evidence="12">
    <location>
        <begin position="138"/>
        <end position="155"/>
    </location>
</feature>
<evidence type="ECO:0000256" key="14">
    <source>
        <dbReference type="SAM" id="Phobius"/>
    </source>
</evidence>
<feature type="disulfide bond" evidence="12">
    <location>
        <begin position="134"/>
        <end position="144"/>
    </location>
</feature>
<dbReference type="InterPro" id="IPR006652">
    <property type="entry name" value="Kelch_1"/>
</dbReference>
<keyword evidence="7 14" id="KW-1133">Transmembrane helix</keyword>
<dbReference type="PANTHER" id="PTHR46376:SF2">
    <property type="entry name" value="DISTRACTED, ISOFORM B"/>
    <property type="match status" value="1"/>
</dbReference>
<protein>
    <recommendedName>
        <fullName evidence="20">CUB domain-containing protein</fullName>
    </recommendedName>
</protein>
<dbReference type="SUPFAM" id="SSF49854">
    <property type="entry name" value="Spermadhesin, CUB domain"/>
    <property type="match status" value="1"/>
</dbReference>
<keyword evidence="2" id="KW-0880">Kelch repeat</keyword>
<dbReference type="InterPro" id="IPR002049">
    <property type="entry name" value="LE_dom"/>
</dbReference>
<dbReference type="PROSITE" id="PS00022">
    <property type="entry name" value="EGF_1"/>
    <property type="match status" value="2"/>
</dbReference>
<evidence type="ECO:0000256" key="8">
    <source>
        <dbReference type="ARBA" id="ARBA00023136"/>
    </source>
</evidence>
<evidence type="ECO:0000313" key="19">
    <source>
        <dbReference type="Proteomes" id="UP000007875"/>
    </source>
</evidence>
<dbReference type="eggNOG" id="KOG1388">
    <property type="taxonomic scope" value="Eukaryota"/>
</dbReference>
<dbReference type="PROSITE" id="PS50231">
    <property type="entry name" value="RICIN_B_LECTIN"/>
    <property type="match status" value="1"/>
</dbReference>
<evidence type="ECO:0000259" key="17">
    <source>
        <dbReference type="PROSITE" id="PS50027"/>
    </source>
</evidence>
<dbReference type="Gene3D" id="2.60.120.290">
    <property type="entry name" value="Spermadhesin, CUB domain"/>
    <property type="match status" value="1"/>
</dbReference>
<feature type="domain" description="CUB" evidence="15">
    <location>
        <begin position="15"/>
        <end position="132"/>
    </location>
</feature>
<dbReference type="Ensembl" id="ENSCSAVT00000008401.1">
    <property type="protein sequence ID" value="ENSCSAVP00000008293.1"/>
    <property type="gene ID" value="ENSCSAVG00000004937.1"/>
</dbReference>
<dbReference type="PROSITE" id="PS01180">
    <property type="entry name" value="CUB"/>
    <property type="match status" value="1"/>
</dbReference>
<dbReference type="FunCoup" id="H2YSI3">
    <property type="interactions" value="18"/>
</dbReference>
<dbReference type="PROSITE" id="PS01186">
    <property type="entry name" value="EGF_2"/>
    <property type="match status" value="1"/>
</dbReference>
<dbReference type="SMART" id="SM00423">
    <property type="entry name" value="PSI"/>
    <property type="match status" value="3"/>
</dbReference>
<evidence type="ECO:0000256" key="11">
    <source>
        <dbReference type="ARBA" id="ARBA00023292"/>
    </source>
</evidence>
<dbReference type="SMART" id="SM00180">
    <property type="entry name" value="EGF_Lam"/>
    <property type="match status" value="2"/>
</dbReference>
<dbReference type="STRING" id="51511.ENSCSAVP00000008293"/>
<evidence type="ECO:0000256" key="13">
    <source>
        <dbReference type="PROSITE-ProRule" id="PRU00460"/>
    </source>
</evidence>
<organism evidence="18 19">
    <name type="scientific">Ciona savignyi</name>
    <name type="common">Pacific transparent sea squirt</name>
    <dbReference type="NCBI Taxonomy" id="51511"/>
    <lineage>
        <taxon>Eukaryota</taxon>
        <taxon>Metazoa</taxon>
        <taxon>Chordata</taxon>
        <taxon>Tunicata</taxon>
        <taxon>Ascidiacea</taxon>
        <taxon>Phlebobranchia</taxon>
        <taxon>Cionidae</taxon>
        <taxon>Ciona</taxon>
    </lineage>
</organism>
<evidence type="ECO:0000256" key="6">
    <source>
        <dbReference type="ARBA" id="ARBA00022737"/>
    </source>
</evidence>
<dbReference type="Gene3D" id="2.120.10.80">
    <property type="entry name" value="Kelch-type beta propeller"/>
    <property type="match status" value="2"/>
</dbReference>
<evidence type="ECO:0000256" key="7">
    <source>
        <dbReference type="ARBA" id="ARBA00022989"/>
    </source>
</evidence>
<dbReference type="CDD" id="cd00041">
    <property type="entry name" value="CUB"/>
    <property type="match status" value="1"/>
</dbReference>
<feature type="transmembrane region" description="Helical" evidence="14">
    <location>
        <begin position="1094"/>
        <end position="1116"/>
    </location>
</feature>
<dbReference type="Pfam" id="PF01437">
    <property type="entry name" value="PSI"/>
    <property type="match status" value="1"/>
</dbReference>
<dbReference type="InterPro" id="IPR056732">
    <property type="entry name" value="GBD_ATRN"/>
</dbReference>
<dbReference type="SMART" id="SM00612">
    <property type="entry name" value="Kelch"/>
    <property type="match status" value="2"/>
</dbReference>
<dbReference type="AlphaFoldDB" id="H2YSI3"/>
<dbReference type="InterPro" id="IPR002165">
    <property type="entry name" value="Plexin_repeat"/>
</dbReference>
<dbReference type="GO" id="GO:0005794">
    <property type="term" value="C:Golgi apparatus"/>
    <property type="evidence" value="ECO:0007669"/>
    <property type="project" value="TreeGrafter"/>
</dbReference>
<dbReference type="Proteomes" id="UP000007875">
    <property type="component" value="Unassembled WGS sequence"/>
</dbReference>
<dbReference type="Gene3D" id="2.10.25.10">
    <property type="entry name" value="Laminin"/>
    <property type="match status" value="1"/>
</dbReference>
<dbReference type="PROSITE" id="PS50026">
    <property type="entry name" value="EGF_3"/>
    <property type="match status" value="2"/>
</dbReference>
<evidence type="ECO:0000259" key="15">
    <source>
        <dbReference type="PROSITE" id="PS01180"/>
    </source>
</evidence>
<evidence type="ECO:0000256" key="12">
    <source>
        <dbReference type="PROSITE-ProRule" id="PRU00076"/>
    </source>
</evidence>
<dbReference type="Pfam" id="PF24973">
    <property type="entry name" value="EGF_LMN_ATRN"/>
    <property type="match status" value="1"/>
</dbReference>
<dbReference type="InterPro" id="IPR056737">
    <property type="entry name" value="Beta-prop_ATRN-MKLN-like"/>
</dbReference>
<dbReference type="SMART" id="SM00042">
    <property type="entry name" value="CUB"/>
    <property type="match status" value="1"/>
</dbReference>
<evidence type="ECO:0000256" key="9">
    <source>
        <dbReference type="ARBA" id="ARBA00023157"/>
    </source>
</evidence>
<evidence type="ECO:0000256" key="4">
    <source>
        <dbReference type="ARBA" id="ARBA00022692"/>
    </source>
</evidence>
<dbReference type="InterPro" id="IPR016201">
    <property type="entry name" value="PSI"/>
</dbReference>
<feature type="domain" description="EGF-like" evidence="16">
    <location>
        <begin position="130"/>
        <end position="167"/>
    </location>
</feature>
<dbReference type="PROSITE" id="PS01248">
    <property type="entry name" value="EGF_LAM_1"/>
    <property type="match status" value="1"/>
</dbReference>
<dbReference type="GeneTree" id="ENSGT00940000167068"/>
<dbReference type="Pfam" id="PF24981">
    <property type="entry name" value="Beta-prop_ATRN-LZTR1"/>
    <property type="match status" value="1"/>
</dbReference>
<dbReference type="InterPro" id="IPR056863">
    <property type="entry name" value="LMN_ATRN_NET-like_EGF"/>
</dbReference>
<feature type="disulfide bond" evidence="13">
    <location>
        <begin position="896"/>
        <end position="905"/>
    </location>
</feature>
<keyword evidence="3 12" id="KW-0245">EGF-like domain</keyword>
<evidence type="ECO:0008006" key="20">
    <source>
        <dbReference type="Google" id="ProtNLM"/>
    </source>
</evidence>
<feature type="domain" description="EGF-like" evidence="16">
    <location>
        <begin position="1"/>
        <end position="13"/>
    </location>
</feature>
<reference evidence="18" key="2">
    <citation type="submission" date="2025-08" db="UniProtKB">
        <authorList>
            <consortium name="Ensembl"/>
        </authorList>
    </citation>
    <scope>IDENTIFICATION</scope>
</reference>
<keyword evidence="6" id="KW-0677">Repeat</keyword>
<evidence type="ECO:0000256" key="2">
    <source>
        <dbReference type="ARBA" id="ARBA00022441"/>
    </source>
</evidence>
<feature type="disulfide bond" evidence="12">
    <location>
        <begin position="157"/>
        <end position="166"/>
    </location>
</feature>
<dbReference type="InterPro" id="IPR051568">
    <property type="entry name" value="LZTR1/Attractin"/>
</dbReference>
<dbReference type="Pfam" id="PF24972">
    <property type="entry name" value="GBD_ATRN"/>
    <property type="match status" value="1"/>
</dbReference>
<keyword evidence="11 13" id="KW-0424">Laminin EGF-like domain</keyword>
<dbReference type="PROSITE" id="PS50027">
    <property type="entry name" value="EGF_LAM_2"/>
    <property type="match status" value="1"/>
</dbReference>
<dbReference type="InterPro" id="IPR000742">
    <property type="entry name" value="EGF"/>
</dbReference>
<dbReference type="InterPro" id="IPR015915">
    <property type="entry name" value="Kelch-typ_b-propeller"/>
</dbReference>
<feature type="disulfide bond" evidence="13">
    <location>
        <begin position="908"/>
        <end position="922"/>
    </location>
</feature>
<evidence type="ECO:0000313" key="18">
    <source>
        <dbReference type="Ensembl" id="ENSCSAVP00000008293.1"/>
    </source>
</evidence>
<dbReference type="SUPFAM" id="SSF117281">
    <property type="entry name" value="Kelch motif"/>
    <property type="match status" value="1"/>
</dbReference>
<reference evidence="18" key="3">
    <citation type="submission" date="2025-09" db="UniProtKB">
        <authorList>
            <consortium name="Ensembl"/>
        </authorList>
    </citation>
    <scope>IDENTIFICATION</scope>
</reference>
<keyword evidence="19" id="KW-1185">Reference proteome</keyword>
<evidence type="ECO:0000256" key="3">
    <source>
        <dbReference type="ARBA" id="ARBA00022536"/>
    </source>
</evidence>
<keyword evidence="8 14" id="KW-0472">Membrane</keyword>
<evidence type="ECO:0000259" key="16">
    <source>
        <dbReference type="PROSITE" id="PS50026"/>
    </source>
</evidence>
<dbReference type="InterPro" id="IPR000859">
    <property type="entry name" value="CUB_dom"/>
</dbReference>
<accession>H2YSI3</accession>
<feature type="disulfide bond" evidence="12">
    <location>
        <begin position="3"/>
        <end position="12"/>
    </location>
</feature>
<dbReference type="SUPFAM" id="SSF57196">
    <property type="entry name" value="EGF/Laminin"/>
    <property type="match status" value="1"/>
</dbReference>
<comment type="caution">
    <text evidence="12">Lacks conserved residue(s) required for the propagation of feature annotation.</text>
</comment>
<feature type="domain" description="Laminin EGF-like" evidence="17">
    <location>
        <begin position="879"/>
        <end position="924"/>
    </location>
</feature>
<proteinExistence type="predicted"/>
<dbReference type="InterPro" id="IPR035914">
    <property type="entry name" value="Sperma_CUB_dom_sf"/>
</dbReference>
<reference evidence="19" key="1">
    <citation type="submission" date="2003-08" db="EMBL/GenBank/DDBJ databases">
        <authorList>
            <person name="Birren B."/>
            <person name="Nusbaum C."/>
            <person name="Abebe A."/>
            <person name="Abouelleil A."/>
            <person name="Adekoya E."/>
            <person name="Ait-zahra M."/>
            <person name="Allen N."/>
            <person name="Allen T."/>
            <person name="An P."/>
            <person name="Anderson M."/>
            <person name="Anderson S."/>
            <person name="Arachchi H."/>
            <person name="Armbruster J."/>
            <person name="Bachantsang P."/>
            <person name="Baldwin J."/>
            <person name="Barry A."/>
            <person name="Bayul T."/>
            <person name="Blitshsteyn B."/>
            <person name="Bloom T."/>
            <person name="Blye J."/>
            <person name="Boguslavskiy L."/>
            <person name="Borowsky M."/>
            <person name="Boukhgalter B."/>
            <person name="Brunache A."/>
            <person name="Butler J."/>
            <person name="Calixte N."/>
            <person name="Calvo S."/>
            <person name="Camarata J."/>
            <person name="Campo K."/>
            <person name="Chang J."/>
            <person name="Cheshatsang Y."/>
            <person name="Citroen M."/>
            <person name="Collymore A."/>
            <person name="Considine T."/>
            <person name="Cook A."/>
            <person name="Cooke P."/>
            <person name="Corum B."/>
            <person name="Cuomo C."/>
            <person name="David R."/>
            <person name="Dawoe T."/>
            <person name="Degray S."/>
            <person name="Dodge S."/>
            <person name="Dooley K."/>
            <person name="Dorje P."/>
            <person name="Dorjee K."/>
            <person name="Dorris L."/>
            <person name="Duffey N."/>
            <person name="Dupes A."/>
            <person name="Elkins T."/>
            <person name="Engels R."/>
            <person name="Erickson J."/>
            <person name="Farina A."/>
            <person name="Faro S."/>
            <person name="Ferreira P."/>
            <person name="Fischer H."/>
            <person name="Fitzgerald M."/>
            <person name="Foley K."/>
            <person name="Gage D."/>
            <person name="Galagan J."/>
            <person name="Gearin G."/>
            <person name="Gnerre S."/>
            <person name="Gnirke A."/>
            <person name="Goyette A."/>
            <person name="Graham J."/>
            <person name="Grandbois E."/>
            <person name="Gyaltsen K."/>
            <person name="Hafez N."/>
            <person name="Hagopian D."/>
            <person name="Hagos B."/>
            <person name="Hall J."/>
            <person name="Hatcher B."/>
            <person name="Heller A."/>
            <person name="Higgins H."/>
            <person name="Honan T."/>
            <person name="Horn A."/>
            <person name="Houde N."/>
            <person name="Hughes L."/>
            <person name="Hulme W."/>
            <person name="Husby E."/>
            <person name="Iliev I."/>
            <person name="Jaffe D."/>
            <person name="Jones C."/>
            <person name="Kamal M."/>
            <person name="Kamat A."/>
            <person name="Kamvysselis M."/>
            <person name="Karlsson E."/>
            <person name="Kells C."/>
            <person name="Kieu A."/>
            <person name="Kisner P."/>
            <person name="Kodira C."/>
            <person name="Kulbokas E."/>
            <person name="Labutti K."/>
            <person name="Lama D."/>
            <person name="Landers T."/>
            <person name="Leger J."/>
            <person name="Levine S."/>
            <person name="Lewis D."/>
            <person name="Lewis T."/>
            <person name="Lindblad-toh K."/>
            <person name="Liu X."/>
            <person name="Lokyitsang T."/>
            <person name="Lokyitsang Y."/>
            <person name="Lucien O."/>
            <person name="Lui A."/>
            <person name="Ma L.J."/>
            <person name="Mabbitt R."/>
            <person name="Macdonald J."/>
            <person name="Maclean C."/>
            <person name="Major J."/>
            <person name="Manning J."/>
            <person name="Marabella R."/>
            <person name="Maru K."/>
            <person name="Matthews C."/>
            <person name="Mauceli E."/>
            <person name="Mccarthy M."/>
            <person name="Mcdonough S."/>
            <person name="Mcghee T."/>
            <person name="Meldrim J."/>
            <person name="Meneus L."/>
            <person name="Mesirov J."/>
            <person name="Mihalev A."/>
            <person name="Mihova T."/>
            <person name="Mikkelsen T."/>
            <person name="Mlenga V."/>
            <person name="Moru K."/>
            <person name="Mozes J."/>
            <person name="Mulrain L."/>
            <person name="Munson G."/>
            <person name="Naylor J."/>
            <person name="Newes C."/>
            <person name="Nguyen C."/>
            <person name="Nguyen N."/>
            <person name="Nguyen T."/>
            <person name="Nicol R."/>
            <person name="Nielsen C."/>
            <person name="Nizzari M."/>
            <person name="Norbu C."/>
            <person name="Norbu N."/>
            <person name="O'donnell P."/>
            <person name="Okoawo O."/>
            <person name="O'leary S."/>
            <person name="Omotosho B."/>
            <person name="O'neill K."/>
            <person name="Osman S."/>
            <person name="Parker S."/>
            <person name="Perrin D."/>
            <person name="Phunkhang P."/>
            <person name="Piqani B."/>
            <person name="Purcell S."/>
            <person name="Rachupka T."/>
            <person name="Ramasamy U."/>
            <person name="Rameau R."/>
            <person name="Ray V."/>
            <person name="Raymond C."/>
            <person name="Retta R."/>
            <person name="Richardson S."/>
            <person name="Rise C."/>
            <person name="Rodriguez J."/>
            <person name="Rogers J."/>
            <person name="Rogov P."/>
            <person name="Rutman M."/>
            <person name="Schupbach R."/>
            <person name="Seaman C."/>
            <person name="Settipalli S."/>
            <person name="Sharpe T."/>
            <person name="Sheridan J."/>
            <person name="Sherpa N."/>
            <person name="Shi J."/>
            <person name="Smirnov S."/>
            <person name="Smith C."/>
            <person name="Sougnez C."/>
            <person name="Spencer B."/>
            <person name="Stalker J."/>
            <person name="Stange-thomann N."/>
            <person name="Stavropoulos S."/>
            <person name="Stetson K."/>
            <person name="Stone C."/>
            <person name="Stone S."/>
            <person name="Stubbs M."/>
            <person name="Talamas J."/>
            <person name="Tchuinga P."/>
            <person name="Tenzing P."/>
            <person name="Tesfaye S."/>
            <person name="Theodore J."/>
            <person name="Thoulutsang Y."/>
            <person name="Topham K."/>
            <person name="Towey S."/>
            <person name="Tsamla T."/>
            <person name="Tsomo N."/>
            <person name="Vallee D."/>
            <person name="Vassiliev H."/>
            <person name="Venkataraman V."/>
            <person name="Vinson J."/>
            <person name="Vo A."/>
            <person name="Wade C."/>
            <person name="Wang S."/>
            <person name="Wangchuk T."/>
            <person name="Wangdi T."/>
            <person name="Whittaker C."/>
            <person name="Wilkinson J."/>
            <person name="Wu Y."/>
            <person name="Wyman D."/>
            <person name="Yadav S."/>
            <person name="Yang S."/>
            <person name="Yang X."/>
            <person name="Yeager S."/>
            <person name="Yee E."/>
            <person name="Young G."/>
            <person name="Zainoun J."/>
            <person name="Zembeck L."/>
            <person name="Zimmer A."/>
            <person name="Zody M."/>
            <person name="Lander E."/>
        </authorList>
    </citation>
    <scope>NUCLEOTIDE SEQUENCE [LARGE SCALE GENOMIC DNA]</scope>
</reference>
<dbReference type="CDD" id="cd00055">
    <property type="entry name" value="EGF_Lam"/>
    <property type="match status" value="2"/>
</dbReference>
<evidence type="ECO:0000256" key="5">
    <source>
        <dbReference type="ARBA" id="ARBA00022729"/>
    </source>
</evidence>
<dbReference type="GO" id="GO:0016020">
    <property type="term" value="C:membrane"/>
    <property type="evidence" value="ECO:0007669"/>
    <property type="project" value="UniProtKB-SubCell"/>
</dbReference>